<dbReference type="AlphaFoldDB" id="W9QJT0"/>
<sequence>MRSYLSRNSLRNEVPEVHDKYRQSPILQRKLSEVLQIQNMERCLEPPRQALPPNLE</sequence>
<organism evidence="1 2">
    <name type="scientific">Morus notabilis</name>
    <dbReference type="NCBI Taxonomy" id="981085"/>
    <lineage>
        <taxon>Eukaryota</taxon>
        <taxon>Viridiplantae</taxon>
        <taxon>Streptophyta</taxon>
        <taxon>Embryophyta</taxon>
        <taxon>Tracheophyta</taxon>
        <taxon>Spermatophyta</taxon>
        <taxon>Magnoliopsida</taxon>
        <taxon>eudicotyledons</taxon>
        <taxon>Gunneridae</taxon>
        <taxon>Pentapetalae</taxon>
        <taxon>rosids</taxon>
        <taxon>fabids</taxon>
        <taxon>Rosales</taxon>
        <taxon>Moraceae</taxon>
        <taxon>Moreae</taxon>
        <taxon>Morus</taxon>
    </lineage>
</organism>
<keyword evidence="2" id="KW-1185">Reference proteome</keyword>
<evidence type="ECO:0000313" key="2">
    <source>
        <dbReference type="Proteomes" id="UP000030645"/>
    </source>
</evidence>
<proteinExistence type="predicted"/>
<evidence type="ECO:0000313" key="1">
    <source>
        <dbReference type="EMBL" id="EXB38725.1"/>
    </source>
</evidence>
<name>W9QJT0_9ROSA</name>
<reference evidence="2" key="1">
    <citation type="submission" date="2013-01" db="EMBL/GenBank/DDBJ databases">
        <title>Draft Genome Sequence of a Mulberry Tree, Morus notabilis C.K. Schneid.</title>
        <authorList>
            <person name="He N."/>
            <person name="Zhao S."/>
        </authorList>
    </citation>
    <scope>NUCLEOTIDE SEQUENCE</scope>
</reference>
<protein>
    <submittedName>
        <fullName evidence="1">Uncharacterized protein</fullName>
    </submittedName>
</protein>
<accession>W9QJT0</accession>
<gene>
    <name evidence="1" type="ORF">L484_004520</name>
</gene>
<dbReference type="EMBL" id="KE343702">
    <property type="protein sequence ID" value="EXB38725.1"/>
    <property type="molecule type" value="Genomic_DNA"/>
</dbReference>
<dbReference type="Proteomes" id="UP000030645">
    <property type="component" value="Unassembled WGS sequence"/>
</dbReference>